<organism evidence="2 3">
    <name type="scientific">Pristionchus entomophagus</name>
    <dbReference type="NCBI Taxonomy" id="358040"/>
    <lineage>
        <taxon>Eukaryota</taxon>
        <taxon>Metazoa</taxon>
        <taxon>Ecdysozoa</taxon>
        <taxon>Nematoda</taxon>
        <taxon>Chromadorea</taxon>
        <taxon>Rhabditida</taxon>
        <taxon>Rhabditina</taxon>
        <taxon>Diplogasteromorpha</taxon>
        <taxon>Diplogasteroidea</taxon>
        <taxon>Neodiplogasteridae</taxon>
        <taxon>Pristionchus</taxon>
    </lineage>
</organism>
<feature type="compositionally biased region" description="Polar residues" evidence="1">
    <location>
        <begin position="94"/>
        <end position="108"/>
    </location>
</feature>
<reference evidence="2" key="1">
    <citation type="submission" date="2023-10" db="EMBL/GenBank/DDBJ databases">
        <title>Genome assembly of Pristionchus species.</title>
        <authorList>
            <person name="Yoshida K."/>
            <person name="Sommer R.J."/>
        </authorList>
    </citation>
    <scope>NUCLEOTIDE SEQUENCE</scope>
    <source>
        <strain evidence="2">RS0144</strain>
    </source>
</reference>
<comment type="caution">
    <text evidence="2">The sequence shown here is derived from an EMBL/GenBank/DDBJ whole genome shotgun (WGS) entry which is preliminary data.</text>
</comment>
<keyword evidence="3" id="KW-1185">Reference proteome</keyword>
<feature type="region of interest" description="Disordered" evidence="1">
    <location>
        <begin position="81"/>
        <end position="108"/>
    </location>
</feature>
<proteinExistence type="predicted"/>
<evidence type="ECO:0000313" key="3">
    <source>
        <dbReference type="Proteomes" id="UP001432027"/>
    </source>
</evidence>
<dbReference type="Proteomes" id="UP001432027">
    <property type="component" value="Unassembled WGS sequence"/>
</dbReference>
<evidence type="ECO:0000256" key="1">
    <source>
        <dbReference type="SAM" id="MobiDB-lite"/>
    </source>
</evidence>
<sequence>MPLRNRFRTHPSDQDLRPSPVPVAGAARTPLTDPEISGRHPACLEPVISASSMNPHVVLSLSSAVIRPAVRVLRLSKFKQRMSSRPSRALSAGKSPNSFSYSRTLSEM</sequence>
<evidence type="ECO:0000313" key="2">
    <source>
        <dbReference type="EMBL" id="GMT02133.1"/>
    </source>
</evidence>
<accession>A0AAV5U657</accession>
<protein>
    <submittedName>
        <fullName evidence="2">Uncharacterized protein</fullName>
    </submittedName>
</protein>
<dbReference type="AlphaFoldDB" id="A0AAV5U657"/>
<gene>
    <name evidence="2" type="ORF">PENTCL1PPCAC_24307</name>
</gene>
<name>A0AAV5U657_9BILA</name>
<feature type="region of interest" description="Disordered" evidence="1">
    <location>
        <begin position="1"/>
        <end position="39"/>
    </location>
</feature>
<dbReference type="EMBL" id="BTSX01000005">
    <property type="protein sequence ID" value="GMT02133.1"/>
    <property type="molecule type" value="Genomic_DNA"/>
</dbReference>